<dbReference type="Proteomes" id="UP001339883">
    <property type="component" value="Unassembled WGS sequence"/>
</dbReference>
<evidence type="ECO:0000313" key="1">
    <source>
        <dbReference type="EMBL" id="MEB5475512.1"/>
    </source>
</evidence>
<dbReference type="Pfam" id="PF06892">
    <property type="entry name" value="Phage_CP76"/>
    <property type="match status" value="1"/>
</dbReference>
<comment type="caution">
    <text evidence="1">The sequence shown here is derived from an EMBL/GenBank/DDBJ whole genome shotgun (WGS) entry which is preliminary data.</text>
</comment>
<protein>
    <submittedName>
        <fullName evidence="1">XRE family transcriptional regulator</fullName>
    </submittedName>
</protein>
<dbReference type="EMBL" id="VTDN01000001">
    <property type="protein sequence ID" value="MEB5475512.1"/>
    <property type="molecule type" value="Genomic_DNA"/>
</dbReference>
<name>A0ABU6DNS0_9GAMM</name>
<accession>A0ABU6DNS0</accession>
<dbReference type="InterPro" id="IPR009679">
    <property type="entry name" value="Phage_186_CII-like"/>
</dbReference>
<gene>
    <name evidence="1" type="ORF">I2F25_00345</name>
</gene>
<proteinExistence type="predicted"/>
<reference evidence="1 2" key="1">
    <citation type="submission" date="2019-08" db="EMBL/GenBank/DDBJ databases">
        <title>Five species of Acinetobacter isolated from floral nectar and animal pollinators.</title>
        <authorList>
            <person name="Hendry T.A."/>
        </authorList>
    </citation>
    <scope>NUCLEOTIDE SEQUENCE [LARGE SCALE GENOMIC DNA]</scope>
    <source>
        <strain evidence="1 2">MD18.27</strain>
    </source>
</reference>
<evidence type="ECO:0000313" key="2">
    <source>
        <dbReference type="Proteomes" id="UP001339883"/>
    </source>
</evidence>
<sequence length="169" mass="18903">MNEIELSNEAKTALYKIVHQTPGIDPKDIAAITNDSHKTVLNYANRNMENHLPSLKKFEAIQMFTQNPAMLKVWAHQLGFMLVPVPNTDLCEKKSHQVSVVEQLLPVNVSTGSLNQTIHKILEDGVITPSEMQDTIEIVQEMLANLCVLQKAIEDACASYLAHRQTEKA</sequence>
<organism evidence="1 2">
    <name type="scientific">Acinetobacter pollinis</name>
    <dbReference type="NCBI Taxonomy" id="2605270"/>
    <lineage>
        <taxon>Bacteria</taxon>
        <taxon>Pseudomonadati</taxon>
        <taxon>Pseudomonadota</taxon>
        <taxon>Gammaproteobacteria</taxon>
        <taxon>Moraxellales</taxon>
        <taxon>Moraxellaceae</taxon>
        <taxon>Acinetobacter</taxon>
    </lineage>
</organism>
<keyword evidence="2" id="KW-1185">Reference proteome</keyword>